<sequence>MKRHHHFYYLFSSSELNNNDSSEESRARISSSLIHQQQNTSSLFSHYQTILVHITSSLFHHPSSETLTQLWKEHPIPLILIGFPLIILFLFLVAFLIINAFRQLRKSGWLIRQQQQQQHATTLAWFGGRGHPSTGATSGGSSSPSPSSPDGIVVVNHPPTSPPNLDKISTLRTGTDPSLKHEFDQTNQDDDEDDQYNIYHNNLVVHSTYSSSGSNSSNLSMGNQSMLREIEERIDEPLSEQELLSRVVMKKNSLSTFPSQTTTTRMRTFKTYSSSDEEEEMNHHHADISPSWFNHTKPKSKGRNNTPPLRRTTTTNEGDEDKQYSKTVLDSDAERNGTKNISQQLSQDASKTSLSNNNNNNTTTASLTTHHHHSHHHHHHHYSSFIMSSTNNVPQLYTKSSGNDPNDPMNLYDTVAPELGVGLERWKAIRHAWVTGEFCKDKKTISALNDSREDHRDSVDVDAIVEHLVNPKKPSFQKPIPLKEMIQILLEIWESDGLFE</sequence>
<reference evidence="3 4" key="1">
    <citation type="journal article" date="2019" name="Sci. Rep.">
        <title>Nanopore sequencing improves the draft genome of the human pathogenic amoeba Naegleria fowleri.</title>
        <authorList>
            <person name="Liechti N."/>
            <person name="Schurch N."/>
            <person name="Bruggmann R."/>
            <person name="Wittwer M."/>
        </authorList>
    </citation>
    <scope>NUCLEOTIDE SEQUENCE [LARGE SCALE GENOMIC DNA]</scope>
    <source>
        <strain evidence="3 4">ATCC 30894</strain>
    </source>
</reference>
<accession>A0A6A5BWI7</accession>
<feature type="region of interest" description="Disordered" evidence="1">
    <location>
        <begin position="258"/>
        <end position="384"/>
    </location>
</feature>
<keyword evidence="2" id="KW-0472">Membrane</keyword>
<keyword evidence="4" id="KW-1185">Reference proteome</keyword>
<gene>
    <name evidence="3" type="ORF">FDP41_002072</name>
</gene>
<dbReference type="RefSeq" id="XP_044563715.1">
    <property type="nucleotide sequence ID" value="XM_044705227.1"/>
</dbReference>
<feature type="compositionally biased region" description="Low complexity" evidence="1">
    <location>
        <begin position="303"/>
        <end position="316"/>
    </location>
</feature>
<dbReference type="VEuPathDB" id="AmoebaDB:NF0057510"/>
<feature type="compositionally biased region" description="Polar residues" evidence="1">
    <location>
        <begin position="338"/>
        <end position="351"/>
    </location>
</feature>
<evidence type="ECO:0000313" key="4">
    <source>
        <dbReference type="Proteomes" id="UP000444721"/>
    </source>
</evidence>
<dbReference type="VEuPathDB" id="AmoebaDB:FDP41_002072"/>
<dbReference type="VEuPathDB" id="AmoebaDB:NfTy_034180"/>
<organism evidence="3 4">
    <name type="scientific">Naegleria fowleri</name>
    <name type="common">Brain eating amoeba</name>
    <dbReference type="NCBI Taxonomy" id="5763"/>
    <lineage>
        <taxon>Eukaryota</taxon>
        <taxon>Discoba</taxon>
        <taxon>Heterolobosea</taxon>
        <taxon>Tetramitia</taxon>
        <taxon>Eutetramitia</taxon>
        <taxon>Vahlkampfiidae</taxon>
        <taxon>Naegleria</taxon>
    </lineage>
</organism>
<feature type="transmembrane region" description="Helical" evidence="2">
    <location>
        <begin position="76"/>
        <end position="98"/>
    </location>
</feature>
<comment type="caution">
    <text evidence="3">The sequence shown here is derived from an EMBL/GenBank/DDBJ whole genome shotgun (WGS) entry which is preliminary data.</text>
</comment>
<feature type="compositionally biased region" description="Low complexity" evidence="1">
    <location>
        <begin position="131"/>
        <end position="149"/>
    </location>
</feature>
<keyword evidence="2" id="KW-1133">Transmembrane helix</keyword>
<feature type="compositionally biased region" description="Basic residues" evidence="1">
    <location>
        <begin position="369"/>
        <end position="382"/>
    </location>
</feature>
<name>A0A6A5BWI7_NAEFO</name>
<dbReference type="Proteomes" id="UP000444721">
    <property type="component" value="Unassembled WGS sequence"/>
</dbReference>
<feature type="compositionally biased region" description="Low complexity" evidence="1">
    <location>
        <begin position="258"/>
        <end position="273"/>
    </location>
</feature>
<evidence type="ECO:0000256" key="2">
    <source>
        <dbReference type="SAM" id="Phobius"/>
    </source>
</evidence>
<dbReference type="AlphaFoldDB" id="A0A6A5BWI7"/>
<dbReference type="GeneID" id="68109290"/>
<keyword evidence="2" id="KW-0812">Transmembrane</keyword>
<evidence type="ECO:0000256" key="1">
    <source>
        <dbReference type="SAM" id="MobiDB-lite"/>
    </source>
</evidence>
<dbReference type="EMBL" id="VFQX01000028">
    <property type="protein sequence ID" value="KAF0979002.1"/>
    <property type="molecule type" value="Genomic_DNA"/>
</dbReference>
<dbReference type="OrthoDB" id="1896025at2759"/>
<proteinExistence type="predicted"/>
<feature type="region of interest" description="Disordered" evidence="1">
    <location>
        <begin position="125"/>
        <end position="194"/>
    </location>
</feature>
<protein>
    <recommendedName>
        <fullName evidence="5">DUF4050 domain-containing protein</fullName>
    </recommendedName>
</protein>
<evidence type="ECO:0008006" key="5">
    <source>
        <dbReference type="Google" id="ProtNLM"/>
    </source>
</evidence>
<evidence type="ECO:0000313" key="3">
    <source>
        <dbReference type="EMBL" id="KAF0979002.1"/>
    </source>
</evidence>
<feature type="compositionally biased region" description="Low complexity" evidence="1">
    <location>
        <begin position="352"/>
        <end position="368"/>
    </location>
</feature>